<sequence>MPLLSSISSSPVTTGYAPAQGSGGAPAARTTVADGTVEPASGRSAEPRDQVEATDKGQASLRAGDENAAQQLQEQKILRELSARDLEVRQHEMAHQAAGGGHTGAVSYDYQRGPDGRMYAVGGEVSIDTSAVSGNPRATLEKAEAIIRAAMAPAEPSSQDYRVAASARAMAADARAELTRLQEEASAVDESDTENEAVSGSESAGPGGDNTGTRPATDTAPGTASATAANDSGANGLNSVQQQLIKSGAYSPLYPPGSLFSLQA</sequence>
<feature type="region of interest" description="Disordered" evidence="1">
    <location>
        <begin position="90"/>
        <end position="109"/>
    </location>
</feature>
<organism evidence="2 3">
    <name type="scientific">Marinobacterium weihaiense</name>
    <dbReference type="NCBI Taxonomy" id="2851016"/>
    <lineage>
        <taxon>Bacteria</taxon>
        <taxon>Pseudomonadati</taxon>
        <taxon>Pseudomonadota</taxon>
        <taxon>Gammaproteobacteria</taxon>
        <taxon>Oceanospirillales</taxon>
        <taxon>Oceanospirillaceae</taxon>
        <taxon>Marinobacterium</taxon>
    </lineage>
</organism>
<dbReference type="InterPro" id="IPR021973">
    <property type="entry name" value="SprA-related"/>
</dbReference>
<evidence type="ECO:0008006" key="4">
    <source>
        <dbReference type="Google" id="ProtNLM"/>
    </source>
</evidence>
<feature type="compositionally biased region" description="Polar residues" evidence="1">
    <location>
        <begin position="1"/>
        <end position="13"/>
    </location>
</feature>
<dbReference type="Pfam" id="PF12118">
    <property type="entry name" value="SprA-related"/>
    <property type="match status" value="1"/>
</dbReference>
<feature type="region of interest" description="Disordered" evidence="1">
    <location>
        <begin position="1"/>
        <end position="73"/>
    </location>
</feature>
<feature type="compositionally biased region" description="Low complexity" evidence="1">
    <location>
        <begin position="15"/>
        <end position="28"/>
    </location>
</feature>
<accession>A0ABS6MCI8</accession>
<feature type="compositionally biased region" description="Basic and acidic residues" evidence="1">
    <location>
        <begin position="45"/>
        <end position="55"/>
    </location>
</feature>
<feature type="compositionally biased region" description="Acidic residues" evidence="1">
    <location>
        <begin position="186"/>
        <end position="195"/>
    </location>
</feature>
<feature type="region of interest" description="Disordered" evidence="1">
    <location>
        <begin position="180"/>
        <end position="235"/>
    </location>
</feature>
<dbReference type="Proteomes" id="UP000755551">
    <property type="component" value="Unassembled WGS sequence"/>
</dbReference>
<protein>
    <recommendedName>
        <fullName evidence="4">SprA-related family protein</fullName>
    </recommendedName>
</protein>
<proteinExistence type="predicted"/>
<reference evidence="2 3" key="1">
    <citation type="submission" date="2021-06" db="EMBL/GenBank/DDBJ databases">
        <title>Bacterium isolated from marine sediment.</title>
        <authorList>
            <person name="Zhu K.-L."/>
            <person name="Du Z.-J."/>
            <person name="Liang Q.-Y."/>
        </authorList>
    </citation>
    <scope>NUCLEOTIDE SEQUENCE [LARGE SCALE GENOMIC DNA]</scope>
    <source>
        <strain evidence="2 3">A346</strain>
    </source>
</reference>
<gene>
    <name evidence="2" type="ORF">KTN04_08820</name>
</gene>
<comment type="caution">
    <text evidence="2">The sequence shown here is derived from an EMBL/GenBank/DDBJ whole genome shotgun (WGS) entry which is preliminary data.</text>
</comment>
<keyword evidence="3" id="KW-1185">Reference proteome</keyword>
<feature type="compositionally biased region" description="Polar residues" evidence="1">
    <location>
        <begin position="211"/>
        <end position="235"/>
    </location>
</feature>
<dbReference type="EMBL" id="JAHQZT010000009">
    <property type="protein sequence ID" value="MBV0933437.1"/>
    <property type="molecule type" value="Genomic_DNA"/>
</dbReference>
<evidence type="ECO:0000256" key="1">
    <source>
        <dbReference type="SAM" id="MobiDB-lite"/>
    </source>
</evidence>
<name>A0ABS6MCI8_9GAMM</name>
<dbReference type="RefSeq" id="WP_217334858.1">
    <property type="nucleotide sequence ID" value="NZ_JAHQZT010000009.1"/>
</dbReference>
<evidence type="ECO:0000313" key="3">
    <source>
        <dbReference type="Proteomes" id="UP000755551"/>
    </source>
</evidence>
<evidence type="ECO:0000313" key="2">
    <source>
        <dbReference type="EMBL" id="MBV0933437.1"/>
    </source>
</evidence>